<dbReference type="Proteomes" id="UP000243081">
    <property type="component" value="Unassembled WGS sequence"/>
</dbReference>
<dbReference type="GO" id="GO:0003725">
    <property type="term" value="F:double-stranded RNA binding"/>
    <property type="evidence" value="ECO:0007669"/>
    <property type="project" value="InterPro"/>
</dbReference>
<keyword evidence="3" id="KW-1185">Reference proteome</keyword>
<evidence type="ECO:0000256" key="1">
    <source>
        <dbReference type="SAM" id="MobiDB-lite"/>
    </source>
</evidence>
<proteinExistence type="predicted"/>
<protein>
    <submittedName>
        <fullName evidence="2">Uncharacterized protein</fullName>
    </submittedName>
</protein>
<feature type="compositionally biased region" description="Basic and acidic residues" evidence="1">
    <location>
        <begin position="1"/>
        <end position="37"/>
    </location>
</feature>
<dbReference type="OMA" id="LREFHVY"/>
<organism evidence="2 3">
    <name type="scientific">Cordyceps confragosa</name>
    <name type="common">Lecanicillium lecanii</name>
    <dbReference type="NCBI Taxonomy" id="2714763"/>
    <lineage>
        <taxon>Eukaryota</taxon>
        <taxon>Fungi</taxon>
        <taxon>Dikarya</taxon>
        <taxon>Ascomycota</taxon>
        <taxon>Pezizomycotina</taxon>
        <taxon>Sordariomycetes</taxon>
        <taxon>Hypocreomycetidae</taxon>
        <taxon>Hypocreales</taxon>
        <taxon>Cordycipitaceae</taxon>
        <taxon>Akanthomyces</taxon>
    </lineage>
</organism>
<evidence type="ECO:0000313" key="2">
    <source>
        <dbReference type="EMBL" id="OAR00045.1"/>
    </source>
</evidence>
<dbReference type="EMBL" id="LUKN01001895">
    <property type="protein sequence ID" value="OAR00045.1"/>
    <property type="molecule type" value="Genomic_DNA"/>
</dbReference>
<accession>A0A179ICN1</accession>
<sequence length="103" mass="11349">MDADVRREAEQDAFQRAKTERERRDEDKTRRNRERREKMKARKAKKGKNGGGGGGGDGTTTDEHGIEPARVVADRRDDDEITGESGNATAAASEPGLVIHDDD</sequence>
<dbReference type="AlphaFoldDB" id="A0A179ICN1"/>
<name>A0A179ICN1_CORDF</name>
<dbReference type="InterPro" id="IPR009548">
    <property type="entry name" value="Prkrip1"/>
</dbReference>
<gene>
    <name evidence="2" type="ORF">LLEC1_05208</name>
</gene>
<feature type="compositionally biased region" description="Basic and acidic residues" evidence="1">
    <location>
        <begin position="61"/>
        <end position="78"/>
    </location>
</feature>
<dbReference type="Pfam" id="PF06658">
    <property type="entry name" value="DUF1168"/>
    <property type="match status" value="1"/>
</dbReference>
<feature type="region of interest" description="Disordered" evidence="1">
    <location>
        <begin position="1"/>
        <end position="103"/>
    </location>
</feature>
<feature type="compositionally biased region" description="Gly residues" evidence="1">
    <location>
        <begin position="49"/>
        <end position="58"/>
    </location>
</feature>
<reference evidence="2 3" key="1">
    <citation type="submission" date="2016-03" db="EMBL/GenBank/DDBJ databases">
        <title>Fine-scale spatial genetic structure of a fungal parasite of coffee scale insects.</title>
        <authorList>
            <person name="Jackson D."/>
            <person name="Zemenick K.A."/>
            <person name="Malloure B."/>
            <person name="Quandt C.A."/>
            <person name="James T.Y."/>
        </authorList>
    </citation>
    <scope>NUCLEOTIDE SEQUENCE [LARGE SCALE GENOMIC DNA]</scope>
    <source>
        <strain evidence="2 3">UM487</strain>
    </source>
</reference>
<feature type="compositionally biased region" description="Basic residues" evidence="1">
    <location>
        <begin position="38"/>
        <end position="48"/>
    </location>
</feature>
<evidence type="ECO:0000313" key="3">
    <source>
        <dbReference type="Proteomes" id="UP000243081"/>
    </source>
</evidence>
<comment type="caution">
    <text evidence="2">The sequence shown here is derived from an EMBL/GenBank/DDBJ whole genome shotgun (WGS) entry which is preliminary data.</text>
</comment>